<proteinExistence type="predicted"/>
<reference evidence="6" key="1">
    <citation type="submission" date="2022-03" db="EMBL/GenBank/DDBJ databases">
        <title>Complete genome sequence of Caldinitratiruptor microaerophilus.</title>
        <authorList>
            <person name="Mukaiyama R."/>
            <person name="Nishiyama T."/>
            <person name="Ueda K."/>
        </authorList>
    </citation>
    <scope>NUCLEOTIDE SEQUENCE</scope>
    <source>
        <strain evidence="6">JCM 16183</strain>
    </source>
</reference>
<dbReference type="RefSeq" id="WP_264843404.1">
    <property type="nucleotide sequence ID" value="NZ_AP025628.1"/>
</dbReference>
<name>A0AA35G5F1_9FIRM</name>
<evidence type="ECO:0000256" key="1">
    <source>
        <dbReference type="ARBA" id="ARBA00022722"/>
    </source>
</evidence>
<accession>A0AA35G5F1</accession>
<feature type="compositionally biased region" description="Low complexity" evidence="4">
    <location>
        <begin position="40"/>
        <end position="54"/>
    </location>
</feature>
<dbReference type="SMART" id="SM00894">
    <property type="entry name" value="Excalibur"/>
    <property type="match status" value="1"/>
</dbReference>
<keyword evidence="3" id="KW-0378">Hydrolase</keyword>
<keyword evidence="1" id="KW-0540">Nuclease</keyword>
<evidence type="ECO:0000256" key="2">
    <source>
        <dbReference type="ARBA" id="ARBA00022759"/>
    </source>
</evidence>
<feature type="domain" description="TNase-like" evidence="5">
    <location>
        <begin position="75"/>
        <end position="218"/>
    </location>
</feature>
<evidence type="ECO:0000259" key="5">
    <source>
        <dbReference type="PROSITE" id="PS50830"/>
    </source>
</evidence>
<dbReference type="PANTHER" id="PTHR12302">
    <property type="entry name" value="EBNA2 BINDING PROTEIN P100"/>
    <property type="match status" value="1"/>
</dbReference>
<evidence type="ECO:0000256" key="4">
    <source>
        <dbReference type="SAM" id="MobiDB-lite"/>
    </source>
</evidence>
<feature type="compositionally biased region" description="Pro residues" evidence="4">
    <location>
        <begin position="55"/>
        <end position="64"/>
    </location>
</feature>
<gene>
    <name evidence="6" type="ORF">caldi_03710</name>
</gene>
<dbReference type="KEGG" id="cmic:caldi_03710"/>
<dbReference type="CDD" id="cd00175">
    <property type="entry name" value="SNc"/>
    <property type="match status" value="1"/>
</dbReference>
<feature type="region of interest" description="Disordered" evidence="4">
    <location>
        <begin position="35"/>
        <end position="79"/>
    </location>
</feature>
<dbReference type="InterPro" id="IPR002071">
    <property type="entry name" value="Thermonucl_AS"/>
</dbReference>
<protein>
    <recommendedName>
        <fullName evidence="5">TNase-like domain-containing protein</fullName>
    </recommendedName>
</protein>
<dbReference type="Pfam" id="PF05901">
    <property type="entry name" value="Excalibur"/>
    <property type="match status" value="1"/>
</dbReference>
<dbReference type="SUPFAM" id="SSF50199">
    <property type="entry name" value="Staphylococcal nuclease"/>
    <property type="match status" value="1"/>
</dbReference>
<feature type="compositionally biased region" description="Low complexity" evidence="4">
    <location>
        <begin position="227"/>
        <end position="239"/>
    </location>
</feature>
<dbReference type="EMBL" id="AP025628">
    <property type="protein sequence ID" value="BDG59281.1"/>
    <property type="molecule type" value="Genomic_DNA"/>
</dbReference>
<dbReference type="Gene3D" id="2.40.50.90">
    <property type="match status" value="1"/>
</dbReference>
<dbReference type="Proteomes" id="UP001163687">
    <property type="component" value="Chromosome"/>
</dbReference>
<evidence type="ECO:0000256" key="3">
    <source>
        <dbReference type="ARBA" id="ARBA00022801"/>
    </source>
</evidence>
<keyword evidence="7" id="KW-1185">Reference proteome</keyword>
<dbReference type="PANTHER" id="PTHR12302:SF3">
    <property type="entry name" value="SERINE_THREONINE-PROTEIN KINASE 31"/>
    <property type="match status" value="1"/>
</dbReference>
<keyword evidence="2" id="KW-0255">Endonuclease</keyword>
<dbReference type="AlphaFoldDB" id="A0AA35G5F1"/>
<dbReference type="InterPro" id="IPR035437">
    <property type="entry name" value="SNase_OB-fold_sf"/>
</dbReference>
<dbReference type="Pfam" id="PF00565">
    <property type="entry name" value="SNase"/>
    <property type="match status" value="1"/>
</dbReference>
<feature type="region of interest" description="Disordered" evidence="4">
    <location>
        <begin position="224"/>
        <end position="243"/>
    </location>
</feature>
<dbReference type="GO" id="GO:0004519">
    <property type="term" value="F:endonuclease activity"/>
    <property type="evidence" value="ECO:0007669"/>
    <property type="project" value="UniProtKB-KW"/>
</dbReference>
<dbReference type="InterPro" id="IPR008613">
    <property type="entry name" value="Excalibur_Ca-bd_domain"/>
</dbReference>
<dbReference type="InterPro" id="IPR016071">
    <property type="entry name" value="Staphylococal_nuclease_OB-fold"/>
</dbReference>
<sequence length="284" mass="29939">MSPSSRTVRPPAGKGILAGVLLAVAVVVAQALDGEPDAPRPAARAPAEAGAAAPPAAPPTPAPAAPEEDTPAAPETVPATVIRVVDGDTAEMRLEGGRAETVRFIGVNTPETVAPNRPVEPYGKEASAFTRSRLQGKTVHLEFDVERRDRYGRLLAYVWLSPPQNGDAREVREKMFNAILLAGGYAQVMTVPPNVRYAELFVQLQREAREGNRGLWGLEPDSRTLSGAGPAAPAAPGGAFADRDCSDFRTQAEAQAFFEANGGPARDPHRLDGDHDGIACESLP</sequence>
<evidence type="ECO:0000313" key="6">
    <source>
        <dbReference type="EMBL" id="BDG59281.1"/>
    </source>
</evidence>
<dbReference type="GO" id="GO:0003676">
    <property type="term" value="F:nucleic acid binding"/>
    <property type="evidence" value="ECO:0007669"/>
    <property type="project" value="InterPro"/>
</dbReference>
<dbReference type="PROSITE" id="PS01284">
    <property type="entry name" value="TNASE_2"/>
    <property type="match status" value="1"/>
</dbReference>
<dbReference type="PROSITE" id="PS50830">
    <property type="entry name" value="TNASE_3"/>
    <property type="match status" value="1"/>
</dbReference>
<evidence type="ECO:0000313" key="7">
    <source>
        <dbReference type="Proteomes" id="UP001163687"/>
    </source>
</evidence>
<organism evidence="6 7">
    <name type="scientific">Caldinitratiruptor microaerophilus</name>
    <dbReference type="NCBI Taxonomy" id="671077"/>
    <lineage>
        <taxon>Bacteria</taxon>
        <taxon>Bacillati</taxon>
        <taxon>Bacillota</taxon>
        <taxon>Clostridia</taxon>
        <taxon>Eubacteriales</taxon>
        <taxon>Symbiobacteriaceae</taxon>
        <taxon>Caldinitratiruptor</taxon>
    </lineage>
</organism>
<dbReference type="GO" id="GO:0016787">
    <property type="term" value="F:hydrolase activity"/>
    <property type="evidence" value="ECO:0007669"/>
    <property type="project" value="UniProtKB-KW"/>
</dbReference>
<dbReference type="SMART" id="SM00318">
    <property type="entry name" value="SNc"/>
    <property type="match status" value="1"/>
</dbReference>